<dbReference type="EMBL" id="RJTH01000005">
    <property type="protein sequence ID" value="RUM24328.1"/>
    <property type="molecule type" value="Genomic_DNA"/>
</dbReference>
<dbReference type="Gene3D" id="1.10.357.10">
    <property type="entry name" value="Tetracycline Repressor, domain 2"/>
    <property type="match status" value="1"/>
</dbReference>
<feature type="domain" description="HTH tetR-type" evidence="5">
    <location>
        <begin position="2"/>
        <end position="62"/>
    </location>
</feature>
<evidence type="ECO:0000256" key="3">
    <source>
        <dbReference type="ARBA" id="ARBA00023163"/>
    </source>
</evidence>
<gene>
    <name evidence="6" type="ORF">EFQ99_16185</name>
</gene>
<keyword evidence="7" id="KW-1185">Reference proteome</keyword>
<keyword evidence="1" id="KW-0805">Transcription regulation</keyword>
<reference evidence="7" key="1">
    <citation type="submission" date="2018-11" db="EMBL/GenBank/DDBJ databases">
        <title>Rhizobium chutanense sp. nov., isolated from root nodules of Phaseolus vulgaris in China.</title>
        <authorList>
            <person name="Huo Y."/>
        </authorList>
    </citation>
    <scope>NUCLEOTIDE SEQUENCE [LARGE SCALE GENOMIC DNA]</scope>
    <source>
        <strain evidence="7">CCBAU 65647</strain>
    </source>
</reference>
<dbReference type="OrthoDB" id="9809772at2"/>
<dbReference type="InterPro" id="IPR009057">
    <property type="entry name" value="Homeodomain-like_sf"/>
</dbReference>
<proteinExistence type="predicted"/>
<evidence type="ECO:0000313" key="6">
    <source>
        <dbReference type="EMBL" id="RUM24328.1"/>
    </source>
</evidence>
<dbReference type="PRINTS" id="PR00455">
    <property type="entry name" value="HTHTETR"/>
</dbReference>
<evidence type="ECO:0000313" key="7">
    <source>
        <dbReference type="Proteomes" id="UP000278823"/>
    </source>
</evidence>
<dbReference type="SUPFAM" id="SSF48498">
    <property type="entry name" value="Tetracyclin repressor-like, C-terminal domain"/>
    <property type="match status" value="1"/>
</dbReference>
<dbReference type="InterPro" id="IPR036271">
    <property type="entry name" value="Tet_transcr_reg_TetR-rel_C_sf"/>
</dbReference>
<dbReference type="SUPFAM" id="SSF46689">
    <property type="entry name" value="Homeodomain-like"/>
    <property type="match status" value="1"/>
</dbReference>
<evidence type="ECO:0000256" key="4">
    <source>
        <dbReference type="PROSITE-ProRule" id="PRU00335"/>
    </source>
</evidence>
<comment type="caution">
    <text evidence="6">The sequence shown here is derived from an EMBL/GenBank/DDBJ whole genome shotgun (WGS) entry which is preliminary data.</text>
</comment>
<accession>A0A432PJ93</accession>
<dbReference type="RefSeq" id="WP_126922014.1">
    <property type="nucleotide sequence ID" value="NZ_ML133690.1"/>
</dbReference>
<dbReference type="InterPro" id="IPR001647">
    <property type="entry name" value="HTH_TetR"/>
</dbReference>
<evidence type="ECO:0000256" key="2">
    <source>
        <dbReference type="ARBA" id="ARBA00023125"/>
    </source>
</evidence>
<dbReference type="Pfam" id="PF00440">
    <property type="entry name" value="TetR_N"/>
    <property type="match status" value="1"/>
</dbReference>
<dbReference type="PANTHER" id="PTHR47506:SF6">
    <property type="entry name" value="HTH-TYPE TRANSCRIPTIONAL REPRESSOR NEMR"/>
    <property type="match status" value="1"/>
</dbReference>
<sequence length="167" mass="18165">MSDTANAILDAAEERIREAGYSGFSFREVAADIGVKSSSVHYHFPTKEKLAAAVARRYTDRFLEAVDNELAGGGDIVRAWREVFRKAFHRDGRMCLCGALAATSHDLAEEVRIEVKRFFLLGIERLTAGGLDKDAAVHVLATLEGAMLTANILDDRSMFDSGSAALA</sequence>
<evidence type="ECO:0000259" key="5">
    <source>
        <dbReference type="PROSITE" id="PS50977"/>
    </source>
</evidence>
<dbReference type="Proteomes" id="UP000278823">
    <property type="component" value="Unassembled WGS sequence"/>
</dbReference>
<feature type="DNA-binding region" description="H-T-H motif" evidence="4">
    <location>
        <begin position="25"/>
        <end position="44"/>
    </location>
</feature>
<organism evidence="6 7">
    <name type="scientific">Rhizobium vallis</name>
    <dbReference type="NCBI Taxonomy" id="634290"/>
    <lineage>
        <taxon>Bacteria</taxon>
        <taxon>Pseudomonadati</taxon>
        <taxon>Pseudomonadota</taxon>
        <taxon>Alphaproteobacteria</taxon>
        <taxon>Hyphomicrobiales</taxon>
        <taxon>Rhizobiaceae</taxon>
        <taxon>Rhizobium/Agrobacterium group</taxon>
        <taxon>Rhizobium</taxon>
    </lineage>
</organism>
<keyword evidence="3" id="KW-0804">Transcription</keyword>
<name>A0A432PJ93_9HYPH</name>
<dbReference type="PANTHER" id="PTHR47506">
    <property type="entry name" value="TRANSCRIPTIONAL REGULATORY PROTEIN"/>
    <property type="match status" value="1"/>
</dbReference>
<evidence type="ECO:0000256" key="1">
    <source>
        <dbReference type="ARBA" id="ARBA00023015"/>
    </source>
</evidence>
<keyword evidence="2 4" id="KW-0238">DNA-binding</keyword>
<dbReference type="GO" id="GO:0003677">
    <property type="term" value="F:DNA binding"/>
    <property type="evidence" value="ECO:0007669"/>
    <property type="project" value="UniProtKB-UniRule"/>
</dbReference>
<protein>
    <submittedName>
        <fullName evidence="6">TetR/AcrR family transcriptional regulator</fullName>
    </submittedName>
</protein>
<dbReference type="AlphaFoldDB" id="A0A432PJ93"/>
<dbReference type="PROSITE" id="PS50977">
    <property type="entry name" value="HTH_TETR_2"/>
    <property type="match status" value="1"/>
</dbReference>